<feature type="domain" description="Helicase ATP-binding" evidence="14">
    <location>
        <begin position="86"/>
        <end position="247"/>
    </location>
</feature>
<keyword evidence="4 12" id="KW-1003">Cell membrane</keyword>
<keyword evidence="12" id="KW-0997">Cell inner membrane</keyword>
<dbReference type="InterPro" id="IPR014001">
    <property type="entry name" value="Helicase_ATP-bd"/>
</dbReference>
<organism evidence="17 18">
    <name type="scientific">Marinitoga piezophila (strain DSM 14283 / JCM 11233 / KA3)</name>
    <dbReference type="NCBI Taxonomy" id="443254"/>
    <lineage>
        <taxon>Bacteria</taxon>
        <taxon>Thermotogati</taxon>
        <taxon>Thermotogota</taxon>
        <taxon>Thermotogae</taxon>
        <taxon>Petrotogales</taxon>
        <taxon>Petrotogaceae</taxon>
        <taxon>Marinitoga</taxon>
    </lineage>
</organism>
<dbReference type="PANTHER" id="PTHR30612:SF0">
    <property type="entry name" value="CHLOROPLAST PROTEIN-TRANSPORTING ATPASE"/>
    <property type="match status" value="1"/>
</dbReference>
<evidence type="ECO:0000256" key="9">
    <source>
        <dbReference type="ARBA" id="ARBA00022967"/>
    </source>
</evidence>
<evidence type="ECO:0000256" key="1">
    <source>
        <dbReference type="ARBA" id="ARBA00004170"/>
    </source>
</evidence>
<keyword evidence="5 12" id="KW-0963">Cytoplasm</keyword>
<gene>
    <name evidence="12" type="primary">secA</name>
    <name evidence="17" type="ordered locus">Marpi_1410</name>
</gene>
<dbReference type="InterPro" id="IPR011116">
    <property type="entry name" value="SecA_Wing/Scaffold"/>
</dbReference>
<dbReference type="Gene3D" id="1.10.3060.10">
    <property type="entry name" value="Helical scaffold and wing domains of SecA"/>
    <property type="match status" value="1"/>
</dbReference>
<name>H2J3R7_MARPK</name>
<keyword evidence="7 12" id="KW-0067">ATP-binding</keyword>
<dbReference type="InterPro" id="IPR020937">
    <property type="entry name" value="SecA_CS"/>
</dbReference>
<evidence type="ECO:0000256" key="12">
    <source>
        <dbReference type="HAMAP-Rule" id="MF_01382"/>
    </source>
</evidence>
<dbReference type="GO" id="GO:0031522">
    <property type="term" value="C:cell envelope Sec protein transport complex"/>
    <property type="evidence" value="ECO:0007669"/>
    <property type="project" value="TreeGrafter"/>
</dbReference>
<dbReference type="SMART" id="SM00957">
    <property type="entry name" value="SecA_DEAD"/>
    <property type="match status" value="1"/>
</dbReference>
<keyword evidence="11 12" id="KW-0472">Membrane</keyword>
<dbReference type="KEGG" id="mpz:Marpi_1410"/>
<dbReference type="eggNOG" id="COG0653">
    <property type="taxonomic scope" value="Bacteria"/>
</dbReference>
<dbReference type="NCBIfam" id="TIGR00963">
    <property type="entry name" value="secA"/>
    <property type="match status" value="1"/>
</dbReference>
<dbReference type="GO" id="GO:0005886">
    <property type="term" value="C:plasma membrane"/>
    <property type="evidence" value="ECO:0007669"/>
    <property type="project" value="UniProtKB-SubCell"/>
</dbReference>
<dbReference type="Pfam" id="PF07516">
    <property type="entry name" value="SecA_SW"/>
    <property type="match status" value="1"/>
</dbReference>
<keyword evidence="10 12" id="KW-0811">Translocation</keyword>
<dbReference type="PROSITE" id="PS01312">
    <property type="entry name" value="SECA"/>
    <property type="match status" value="1"/>
</dbReference>
<comment type="similarity">
    <text evidence="2 12 13">Belongs to the SecA family.</text>
</comment>
<dbReference type="Pfam" id="PF01043">
    <property type="entry name" value="SecA_PP_bind"/>
    <property type="match status" value="1"/>
</dbReference>
<dbReference type="Pfam" id="PF21090">
    <property type="entry name" value="P-loop_SecA"/>
    <property type="match status" value="2"/>
</dbReference>
<dbReference type="GO" id="GO:0005524">
    <property type="term" value="F:ATP binding"/>
    <property type="evidence" value="ECO:0007669"/>
    <property type="project" value="UniProtKB-UniRule"/>
</dbReference>
<dbReference type="Proteomes" id="UP000007161">
    <property type="component" value="Chromosome"/>
</dbReference>
<dbReference type="InterPro" id="IPR027417">
    <property type="entry name" value="P-loop_NTPase"/>
</dbReference>
<evidence type="ECO:0000256" key="13">
    <source>
        <dbReference type="RuleBase" id="RU003874"/>
    </source>
</evidence>
<feature type="binding site" evidence="12">
    <location>
        <position position="491"/>
    </location>
    <ligand>
        <name>ATP</name>
        <dbReference type="ChEBI" id="CHEBI:30616"/>
    </ligand>
</feature>
<dbReference type="FunFam" id="3.40.50.300:FF:000429">
    <property type="entry name" value="Preprotein translocase subunit SecA"/>
    <property type="match status" value="1"/>
</dbReference>
<sequence length="816" mass="94270">MSILSKIFDKNKRTLNRYRKTVEKINKIEPEYEKLSDEALKAKTEEFKKRLENGETLDDLLVEAFATVRETSKRVLNMRHFDVQLMGGIALHEGNIAEMKTGEGKTLVATLAVYLNALTGKGVHLATHNDYLAKRDAQWMGPIYEFLGLSVGFIQAGMETADRKKAYQCDITYGTANEFGFDYLRDNLVYDLEDKVQRGHHYAIVDEADSILIDEARTPLIISGPSDTPSHLYTKFAGIARKLKKDEDFTLDEKGKAVILTDEGISKLEKMLGIDNLYDPKNIHFLFHTLNALKALYYFRRDKDYIIQDGEVIIVDEFTGRLMHGRRYSEGLHQAIEAKEGVKVKEESLTYATITFQNYFRMYEKLAGMTGTAKTEEDEFKQIYNCDVVVIPTNKPVIRKDQNDLIFRTQKEKWNAVVSEIKERYKKGQPMLVGTTSIETSELLSSMLKKEGIPHNVLNAKYHEKEAEIVAQAGQKGMITIATNMAGRGTDIKLGEGVVELGGLYVIGTERHESRRIDNQLIGRSGRQGDPGESRFFLSFEDDLLRLFGGEKLKSIMGALKIQDGEPIEHGLLSKIIKDAQKRVEGIHFSIRKRLFELDSIMDYQRSSIYAHRDWILSQGDYDDHLKEIFEDVVDRIIESSITDEETIDKEELKKKLLSYGIVENIEFDTVEECKDKIFKILWDKYKSKKEEFGEDFKKIAKFIMLRIIDERWRKHLEAIEHLKEAVSLRAYGQKDPTMEFKKESYIMFEELINNIYDDTVSYLLRIVKVDTSKEEEETKKKIHQLNFVHNDGSVINREEKRKQNKKSHKRIRVKR</sequence>
<feature type="binding site" evidence="12">
    <location>
        <position position="84"/>
    </location>
    <ligand>
        <name>ATP</name>
        <dbReference type="ChEBI" id="CHEBI:30616"/>
    </ligand>
</feature>
<feature type="domain" description="SecA family profile" evidence="16">
    <location>
        <begin position="1"/>
        <end position="569"/>
    </location>
</feature>
<dbReference type="Gene3D" id="3.40.50.300">
    <property type="entry name" value="P-loop containing nucleotide triphosphate hydrolases"/>
    <property type="match status" value="3"/>
</dbReference>
<dbReference type="InterPro" id="IPR044722">
    <property type="entry name" value="SecA_SF2_C"/>
</dbReference>
<dbReference type="CDD" id="cd18803">
    <property type="entry name" value="SF2_C_secA"/>
    <property type="match status" value="1"/>
</dbReference>
<evidence type="ECO:0000256" key="11">
    <source>
        <dbReference type="ARBA" id="ARBA00023136"/>
    </source>
</evidence>
<dbReference type="SMART" id="SM00958">
    <property type="entry name" value="SecA_PP_bind"/>
    <property type="match status" value="1"/>
</dbReference>
<accession>H2J3R7</accession>
<dbReference type="AlphaFoldDB" id="H2J3R7"/>
<dbReference type="HAMAP" id="MF_01382">
    <property type="entry name" value="SecA"/>
    <property type="match status" value="1"/>
</dbReference>
<evidence type="ECO:0000313" key="18">
    <source>
        <dbReference type="Proteomes" id="UP000007161"/>
    </source>
</evidence>
<dbReference type="InterPro" id="IPR000185">
    <property type="entry name" value="SecA"/>
</dbReference>
<dbReference type="HOGENOM" id="CLU_005314_3_0_0"/>
<keyword evidence="6 12" id="KW-0547">Nucleotide-binding</keyword>
<dbReference type="InterPro" id="IPR036670">
    <property type="entry name" value="SecA_X-link_sf"/>
</dbReference>
<dbReference type="SUPFAM" id="SSF52540">
    <property type="entry name" value="P-loop containing nucleoside triphosphate hydrolases"/>
    <property type="match status" value="2"/>
</dbReference>
<dbReference type="InterPro" id="IPR011115">
    <property type="entry name" value="SecA_DEAD"/>
</dbReference>
<dbReference type="GO" id="GO:0017038">
    <property type="term" value="P:protein import"/>
    <property type="evidence" value="ECO:0007669"/>
    <property type="project" value="InterPro"/>
</dbReference>
<comment type="subunit">
    <text evidence="12">Monomer and homodimer. Part of the essential Sec protein translocation apparatus which comprises SecA, SecYEG and auxiliary proteins SecDF. Other proteins may also be involved.</text>
</comment>
<dbReference type="GO" id="GO:0065002">
    <property type="term" value="P:intracellular protein transmembrane transport"/>
    <property type="evidence" value="ECO:0007669"/>
    <property type="project" value="UniProtKB-UniRule"/>
</dbReference>
<dbReference type="FunFam" id="3.90.1440.10:FF:000002">
    <property type="entry name" value="Protein translocase subunit SecA"/>
    <property type="match status" value="1"/>
</dbReference>
<evidence type="ECO:0000259" key="16">
    <source>
        <dbReference type="PROSITE" id="PS51196"/>
    </source>
</evidence>
<keyword evidence="18" id="KW-1185">Reference proteome</keyword>
<dbReference type="STRING" id="443254.Marpi_1410"/>
<dbReference type="InterPro" id="IPR036266">
    <property type="entry name" value="SecA_Wing/Scaffold_sf"/>
</dbReference>
<dbReference type="PROSITE" id="PS51192">
    <property type="entry name" value="HELICASE_ATP_BIND_1"/>
    <property type="match status" value="1"/>
</dbReference>
<dbReference type="Pfam" id="PF07517">
    <property type="entry name" value="SecA_DEAD"/>
    <property type="match status" value="1"/>
</dbReference>
<evidence type="ECO:0000256" key="5">
    <source>
        <dbReference type="ARBA" id="ARBA00022490"/>
    </source>
</evidence>
<dbReference type="InterPro" id="IPR001650">
    <property type="entry name" value="Helicase_C-like"/>
</dbReference>
<dbReference type="EMBL" id="CP003257">
    <property type="protein sequence ID" value="AEX85809.1"/>
    <property type="molecule type" value="Genomic_DNA"/>
</dbReference>
<comment type="subcellular location">
    <subcellularLocation>
        <location evidence="12">Cell inner membrane</location>
        <topology evidence="12">Peripheral membrane protein</topology>
        <orientation evidence="12">Cytoplasmic side</orientation>
    </subcellularLocation>
    <subcellularLocation>
        <location evidence="12">Cytoplasm</location>
    </subcellularLocation>
    <subcellularLocation>
        <location evidence="1">Membrane</location>
        <topology evidence="1">Peripheral membrane protein</topology>
    </subcellularLocation>
    <text evidence="12">Distribution is 50-50.</text>
</comment>
<dbReference type="GO" id="GO:0043952">
    <property type="term" value="P:protein transport by the Sec complex"/>
    <property type="evidence" value="ECO:0007669"/>
    <property type="project" value="TreeGrafter"/>
</dbReference>
<keyword evidence="3 12" id="KW-0813">Transport</keyword>
<feature type="domain" description="Helicase C-terminal" evidence="15">
    <location>
        <begin position="401"/>
        <end position="585"/>
    </location>
</feature>
<evidence type="ECO:0000256" key="8">
    <source>
        <dbReference type="ARBA" id="ARBA00022927"/>
    </source>
</evidence>
<dbReference type="SUPFAM" id="SSF81886">
    <property type="entry name" value="Helical scaffold and wing domains of SecA"/>
    <property type="match status" value="1"/>
</dbReference>
<dbReference type="PRINTS" id="PR00906">
    <property type="entry name" value="SECA"/>
</dbReference>
<dbReference type="SUPFAM" id="SSF81767">
    <property type="entry name" value="Pre-protein crosslinking domain of SecA"/>
    <property type="match status" value="1"/>
</dbReference>
<dbReference type="RefSeq" id="WP_014296880.1">
    <property type="nucleotide sequence ID" value="NC_016751.1"/>
</dbReference>
<dbReference type="NCBIfam" id="NF009538">
    <property type="entry name" value="PRK12904.1"/>
    <property type="match status" value="1"/>
</dbReference>
<dbReference type="EC" id="7.4.2.8" evidence="12"/>
<evidence type="ECO:0000256" key="3">
    <source>
        <dbReference type="ARBA" id="ARBA00022448"/>
    </source>
</evidence>
<keyword evidence="9 12" id="KW-1278">Translocase</keyword>
<dbReference type="OrthoDB" id="9805579at2"/>
<evidence type="ECO:0000256" key="2">
    <source>
        <dbReference type="ARBA" id="ARBA00007650"/>
    </source>
</evidence>
<dbReference type="CDD" id="cd17928">
    <property type="entry name" value="DEXDc_SecA"/>
    <property type="match status" value="1"/>
</dbReference>
<evidence type="ECO:0000256" key="6">
    <source>
        <dbReference type="ARBA" id="ARBA00022741"/>
    </source>
</evidence>
<evidence type="ECO:0000259" key="14">
    <source>
        <dbReference type="PROSITE" id="PS51192"/>
    </source>
</evidence>
<dbReference type="PROSITE" id="PS51194">
    <property type="entry name" value="HELICASE_CTER"/>
    <property type="match status" value="1"/>
</dbReference>
<proteinExistence type="inferred from homology"/>
<reference evidence="17 18" key="1">
    <citation type="journal article" date="2012" name="J. Bacteriol.">
        <title>Complete Genome Sequence of the Thermophilic, Piezophilic, Heterotrophic Bacterium Marinitoga piezophila KA3.</title>
        <authorList>
            <person name="Lucas S."/>
            <person name="Han J."/>
            <person name="Lapidus A."/>
            <person name="Cheng J.F."/>
            <person name="Goodwin L.A."/>
            <person name="Pitluck S."/>
            <person name="Peters L."/>
            <person name="Mikhailova N."/>
            <person name="Teshima H."/>
            <person name="Detter J.C."/>
            <person name="Han C."/>
            <person name="Tapia R."/>
            <person name="Land M."/>
            <person name="Hauser L."/>
            <person name="Kyrpides N.C."/>
            <person name="Ivanova N."/>
            <person name="Pagani I."/>
            <person name="Vannier P."/>
            <person name="Oger P."/>
            <person name="Bartlett D.H."/>
            <person name="Noll K.M."/>
            <person name="Woyke T."/>
            <person name="Jebbar M."/>
        </authorList>
    </citation>
    <scope>NUCLEOTIDE SEQUENCE [LARGE SCALE GENOMIC DNA]</scope>
    <source>
        <strain evidence="18">DSM 14283 / JCM 11233 / KA3</strain>
    </source>
</reference>
<dbReference type="Gene3D" id="3.90.1440.10">
    <property type="entry name" value="SecA, preprotein cross-linking domain"/>
    <property type="match status" value="1"/>
</dbReference>
<comment type="function">
    <text evidence="12">Part of the Sec protein translocase complex. Interacts with the SecYEG preprotein conducting channel. Has a central role in coupling the hydrolysis of ATP to the transfer of proteins into and across the cell membrane, serving as an ATP-driven molecular motor driving the stepwise translocation of polypeptide chains across the membrane.</text>
</comment>
<dbReference type="NCBIfam" id="NF006630">
    <property type="entry name" value="PRK09200.1"/>
    <property type="match status" value="1"/>
</dbReference>
<dbReference type="GO" id="GO:0005829">
    <property type="term" value="C:cytosol"/>
    <property type="evidence" value="ECO:0007669"/>
    <property type="project" value="TreeGrafter"/>
</dbReference>
<evidence type="ECO:0000313" key="17">
    <source>
        <dbReference type="EMBL" id="AEX85809.1"/>
    </source>
</evidence>
<dbReference type="PROSITE" id="PS51196">
    <property type="entry name" value="SECA_MOTOR_DEAD"/>
    <property type="match status" value="1"/>
</dbReference>
<dbReference type="FunFam" id="3.40.50.300:FF:000334">
    <property type="entry name" value="Protein translocase subunit SecA"/>
    <property type="match status" value="1"/>
</dbReference>
<keyword evidence="8 12" id="KW-0653">Protein transport</keyword>
<dbReference type="InterPro" id="IPR014018">
    <property type="entry name" value="SecA_motor_DEAD"/>
</dbReference>
<dbReference type="GO" id="GO:0008564">
    <property type="term" value="F:protein-exporting ATPase activity"/>
    <property type="evidence" value="ECO:0007669"/>
    <property type="project" value="UniProtKB-EC"/>
</dbReference>
<protein>
    <recommendedName>
        <fullName evidence="12 13">Protein translocase subunit SecA</fullName>
        <ecNumber evidence="12">7.4.2.8</ecNumber>
    </recommendedName>
</protein>
<evidence type="ECO:0000259" key="15">
    <source>
        <dbReference type="PROSITE" id="PS51194"/>
    </source>
</evidence>
<dbReference type="PANTHER" id="PTHR30612">
    <property type="entry name" value="SECA INNER MEMBRANE COMPONENT OF SEC PROTEIN SECRETION SYSTEM"/>
    <property type="match status" value="1"/>
</dbReference>
<comment type="catalytic activity">
    <reaction evidence="12">
        <text>ATP + H2O + cellular proteinSide 1 = ADP + phosphate + cellular proteinSide 2.</text>
        <dbReference type="EC" id="7.4.2.8"/>
    </reaction>
</comment>
<feature type="binding site" evidence="12">
    <location>
        <begin position="102"/>
        <end position="106"/>
    </location>
    <ligand>
        <name>ATP</name>
        <dbReference type="ChEBI" id="CHEBI:30616"/>
    </ligand>
</feature>
<evidence type="ECO:0000256" key="10">
    <source>
        <dbReference type="ARBA" id="ARBA00023010"/>
    </source>
</evidence>
<evidence type="ECO:0000256" key="7">
    <source>
        <dbReference type="ARBA" id="ARBA00022840"/>
    </source>
</evidence>
<dbReference type="InterPro" id="IPR011130">
    <property type="entry name" value="SecA_preprotein_X-link_dom"/>
</dbReference>
<reference evidence="18" key="2">
    <citation type="submission" date="2012-01" db="EMBL/GenBank/DDBJ databases">
        <title>Complete sequence of chromosome of Marinitoga piezophila KA3.</title>
        <authorList>
            <person name="Lucas S."/>
            <person name="Han J."/>
            <person name="Lapidus A."/>
            <person name="Cheng J.-F."/>
            <person name="Goodwin L."/>
            <person name="Pitluck S."/>
            <person name="Peters L."/>
            <person name="Mikhailova N."/>
            <person name="Teshima H."/>
            <person name="Detter J.C."/>
            <person name="Han C."/>
            <person name="Tapia R."/>
            <person name="Land M."/>
            <person name="Hauser L."/>
            <person name="Kyrpides N."/>
            <person name="Ivanova N."/>
            <person name="Pagani I."/>
            <person name="Jebbar M."/>
            <person name="Vannier P."/>
            <person name="Oger P."/>
            <person name="Cario A."/>
            <person name="Bartlett D."/>
            <person name="Noll K.M."/>
            <person name="Woyke T."/>
        </authorList>
    </citation>
    <scope>NUCLEOTIDE SEQUENCE [LARGE SCALE GENOMIC DNA]</scope>
    <source>
        <strain evidence="18">DSM 14283 / JCM 11233 / KA3</strain>
    </source>
</reference>
<evidence type="ECO:0000256" key="4">
    <source>
        <dbReference type="ARBA" id="ARBA00022475"/>
    </source>
</evidence>
<dbReference type="GO" id="GO:0006605">
    <property type="term" value="P:protein targeting"/>
    <property type="evidence" value="ECO:0007669"/>
    <property type="project" value="UniProtKB-UniRule"/>
</dbReference>